<feature type="compositionally biased region" description="Basic and acidic residues" evidence="1">
    <location>
        <begin position="1"/>
        <end position="26"/>
    </location>
</feature>
<evidence type="ECO:0000313" key="2">
    <source>
        <dbReference type="EMBL" id="CAD7004661.1"/>
    </source>
</evidence>
<dbReference type="EMBL" id="CAJHJT010000034">
    <property type="protein sequence ID" value="CAD7004661.1"/>
    <property type="molecule type" value="Genomic_DNA"/>
</dbReference>
<sequence length="204" mass="22161">MSVRPSERPQMHFPLDGRRKQLDRGEPTWSVNDGRNEGESTRNGAEKVTRNFAYTHTPTDTSGNTREKLIGRCLPACVSALLSSLIPPPPSASLGVQQSHRNCRKAGNKRQTTAGLSISNSVNSRSHITTLAVFHWLSAVRRVISAAANGEDEDCGAMAAKAEAEAEVEDPVVAAMDRWVLGLLFDCNCAEEGICKAINFSVKR</sequence>
<evidence type="ECO:0000313" key="3">
    <source>
        <dbReference type="Proteomes" id="UP000606786"/>
    </source>
</evidence>
<feature type="compositionally biased region" description="Basic and acidic residues" evidence="1">
    <location>
        <begin position="34"/>
        <end position="48"/>
    </location>
</feature>
<accession>A0A811V1B3</accession>
<dbReference type="AlphaFoldDB" id="A0A811V1B3"/>
<proteinExistence type="predicted"/>
<gene>
    <name evidence="2" type="ORF">CCAP1982_LOCUS13056</name>
</gene>
<evidence type="ECO:0000256" key="1">
    <source>
        <dbReference type="SAM" id="MobiDB-lite"/>
    </source>
</evidence>
<name>A0A811V1B3_CERCA</name>
<dbReference type="Proteomes" id="UP000606786">
    <property type="component" value="Unassembled WGS sequence"/>
</dbReference>
<keyword evidence="3" id="KW-1185">Reference proteome</keyword>
<protein>
    <submittedName>
        <fullName evidence="2">(Mediterranean fruit fly) hypothetical protein</fullName>
    </submittedName>
</protein>
<feature type="region of interest" description="Disordered" evidence="1">
    <location>
        <begin position="1"/>
        <end position="48"/>
    </location>
</feature>
<comment type="caution">
    <text evidence="2">The sequence shown here is derived from an EMBL/GenBank/DDBJ whole genome shotgun (WGS) entry which is preliminary data.</text>
</comment>
<reference evidence="2" key="1">
    <citation type="submission" date="2020-11" db="EMBL/GenBank/DDBJ databases">
        <authorList>
            <person name="Whitehead M."/>
        </authorList>
    </citation>
    <scope>NUCLEOTIDE SEQUENCE</scope>
    <source>
        <strain evidence="2">EGII</strain>
    </source>
</reference>
<organism evidence="2 3">
    <name type="scientific">Ceratitis capitata</name>
    <name type="common">Mediterranean fruit fly</name>
    <name type="synonym">Tephritis capitata</name>
    <dbReference type="NCBI Taxonomy" id="7213"/>
    <lineage>
        <taxon>Eukaryota</taxon>
        <taxon>Metazoa</taxon>
        <taxon>Ecdysozoa</taxon>
        <taxon>Arthropoda</taxon>
        <taxon>Hexapoda</taxon>
        <taxon>Insecta</taxon>
        <taxon>Pterygota</taxon>
        <taxon>Neoptera</taxon>
        <taxon>Endopterygota</taxon>
        <taxon>Diptera</taxon>
        <taxon>Brachycera</taxon>
        <taxon>Muscomorpha</taxon>
        <taxon>Tephritoidea</taxon>
        <taxon>Tephritidae</taxon>
        <taxon>Ceratitis</taxon>
        <taxon>Ceratitis</taxon>
    </lineage>
</organism>